<dbReference type="AlphaFoldDB" id="A0A9F5JA22"/>
<gene>
    <name evidence="4" type="primary">LOC103065145</name>
</gene>
<reference evidence="4" key="1">
    <citation type="submission" date="2025-08" db="UniProtKB">
        <authorList>
            <consortium name="RefSeq"/>
        </authorList>
    </citation>
    <scope>IDENTIFICATION</scope>
    <source>
        <tissue evidence="4">Liver</tissue>
    </source>
</reference>
<keyword evidence="3" id="KW-1185">Reference proteome</keyword>
<proteinExistence type="inferred from homology"/>
<dbReference type="Proteomes" id="UP000695026">
    <property type="component" value="Unplaced"/>
</dbReference>
<dbReference type="GeneID" id="103065145"/>
<evidence type="ECO:0000313" key="4">
    <source>
        <dbReference type="RefSeq" id="XP_025033208.1"/>
    </source>
</evidence>
<dbReference type="PANTHER" id="PTHR43313">
    <property type="entry name" value="SHORT-CHAIN DEHYDROGENASE/REDUCTASE FAMILY 9C"/>
    <property type="match status" value="1"/>
</dbReference>
<organism evidence="3 4">
    <name type="scientific">Python bivittatus</name>
    <name type="common">Burmese python</name>
    <name type="synonym">Python molurus bivittatus</name>
    <dbReference type="NCBI Taxonomy" id="176946"/>
    <lineage>
        <taxon>Eukaryota</taxon>
        <taxon>Metazoa</taxon>
        <taxon>Chordata</taxon>
        <taxon>Craniata</taxon>
        <taxon>Vertebrata</taxon>
        <taxon>Euteleostomi</taxon>
        <taxon>Lepidosauria</taxon>
        <taxon>Squamata</taxon>
        <taxon>Bifurcata</taxon>
        <taxon>Unidentata</taxon>
        <taxon>Episquamata</taxon>
        <taxon>Toxicofera</taxon>
        <taxon>Serpentes</taxon>
        <taxon>Henophidia</taxon>
        <taxon>Pythonidae</taxon>
        <taxon>Python</taxon>
    </lineage>
</organism>
<dbReference type="Pfam" id="PF00106">
    <property type="entry name" value="adh_short"/>
    <property type="match status" value="2"/>
</dbReference>
<dbReference type="RefSeq" id="XP_025033208.1">
    <property type="nucleotide sequence ID" value="XM_025177440.1"/>
</dbReference>
<evidence type="ECO:0000256" key="1">
    <source>
        <dbReference type="ARBA" id="ARBA00006484"/>
    </source>
</evidence>
<comment type="similarity">
    <text evidence="1">Belongs to the short-chain dehydrogenases/reductases (SDR) family.</text>
</comment>
<dbReference type="Gene3D" id="3.40.50.720">
    <property type="entry name" value="NAD(P)-binding Rossmann-like Domain"/>
    <property type="match status" value="2"/>
</dbReference>
<accession>A0A9F5JA22</accession>
<dbReference type="KEGG" id="pbi:103065145"/>
<keyword evidence="2" id="KW-0732">Signal</keyword>
<dbReference type="OMA" id="ERQMGEN"/>
<protein>
    <submittedName>
        <fullName evidence="4">Retinol dehydrogenase 16-like</fullName>
    </submittedName>
</protein>
<name>A0A9F5JA22_PYTBI</name>
<dbReference type="PRINTS" id="PR00081">
    <property type="entry name" value="GDHRDH"/>
</dbReference>
<feature type="chain" id="PRO_5039953555" evidence="2">
    <location>
        <begin position="20"/>
        <end position="375"/>
    </location>
</feature>
<dbReference type="SUPFAM" id="SSF51735">
    <property type="entry name" value="NAD(P)-binding Rossmann-fold domains"/>
    <property type="match status" value="2"/>
</dbReference>
<dbReference type="GO" id="GO:0008202">
    <property type="term" value="P:steroid metabolic process"/>
    <property type="evidence" value="ECO:0007669"/>
    <property type="project" value="TreeGrafter"/>
</dbReference>
<dbReference type="InterPro" id="IPR002347">
    <property type="entry name" value="SDR_fam"/>
</dbReference>
<sequence>MWLYVAALVGLYLLQRWYRERQMVENLTEKYAFITGCDSGFGNQLARQLDAQGLRVLAACLTPEGAEQLEKVTSDQLKTTLLDVTSTESVAAATEWVKTCVGNKAMWLYLAALVGLYLLRRWYRERQMGENLTEKYAFITGCDTGFGNQLARQLDARGLRVLAACLTPEGAEQLEKRTSDRLKTTLLDVTSTESVAAATEWVKTCVGNKGLWGLINNAGTANPTAPNEWLTKKDFVSVLDVNLLGLIDVTLHMLPFVRKAKGRVVNMSSVLGRLSFIGGGYPISKYGLAPDIQESYGQKFLKMYCKMMQHSKTYSGKNLRLVTDRIEHALTSRHPRARYSAGWDAKLLFLPASYWPSWVVDWLFLVFLYVTAHTS</sequence>
<evidence type="ECO:0000256" key="2">
    <source>
        <dbReference type="SAM" id="SignalP"/>
    </source>
</evidence>
<evidence type="ECO:0000313" key="3">
    <source>
        <dbReference type="Proteomes" id="UP000695026"/>
    </source>
</evidence>
<dbReference type="PANTHER" id="PTHR43313:SF4">
    <property type="entry name" value="17-BETA-HYDROXYSTEROID DEHYDROGENASE TYPE 6"/>
    <property type="match status" value="1"/>
</dbReference>
<dbReference type="GO" id="GO:0016491">
    <property type="term" value="F:oxidoreductase activity"/>
    <property type="evidence" value="ECO:0007669"/>
    <property type="project" value="TreeGrafter"/>
</dbReference>
<dbReference type="InterPro" id="IPR036291">
    <property type="entry name" value="NAD(P)-bd_dom_sf"/>
</dbReference>
<feature type="signal peptide" evidence="2">
    <location>
        <begin position="1"/>
        <end position="19"/>
    </location>
</feature>
<dbReference type="OrthoDB" id="294295at2759"/>